<gene>
    <name evidence="1" type="ORF">MAQA_02472</name>
</gene>
<evidence type="ECO:0000313" key="2">
    <source>
        <dbReference type="Proteomes" id="UP000019246"/>
    </source>
</evidence>
<dbReference type="Proteomes" id="UP000019246">
    <property type="component" value="Unassembled WGS sequence"/>
</dbReference>
<keyword evidence="2" id="KW-1185">Reference proteome</keyword>
<dbReference type="EMBL" id="AOCG01000002">
    <property type="protein sequence ID" value="EUJ21555.1"/>
    <property type="molecule type" value="Genomic_DNA"/>
</dbReference>
<dbReference type="AlphaFoldDB" id="W7BA29"/>
<evidence type="ECO:0000313" key="1">
    <source>
        <dbReference type="EMBL" id="EUJ21555.1"/>
    </source>
</evidence>
<proteinExistence type="predicted"/>
<name>W7BA29_9LIST</name>
<protein>
    <submittedName>
        <fullName evidence="1">Uncharacterized protein</fullName>
    </submittedName>
</protein>
<reference evidence="1 2" key="1">
    <citation type="journal article" date="2014" name="Int. J. Syst. Evol. Microbiol.">
        <title>Listeria floridensis sp. nov., Listeria aquatica sp. nov., Listeria cornellensis sp. nov., Listeria riparia sp. nov. and Listeria grandensis sp. nov., from agricultural and natural environments.</title>
        <authorList>
            <person name="den Bakker H.C."/>
            <person name="Warchocki S."/>
            <person name="Wright E.M."/>
            <person name="Allred A.F."/>
            <person name="Ahlstrom C."/>
            <person name="Manuel C.S."/>
            <person name="Stasiewicz M.J."/>
            <person name="Burrell A."/>
            <person name="Roof S."/>
            <person name="Strawn L."/>
            <person name="Fortes E.D."/>
            <person name="Nightingale K.K."/>
            <person name="Kephart D."/>
            <person name="Wiedmann M."/>
        </authorList>
    </citation>
    <scope>NUCLEOTIDE SEQUENCE [LARGE SCALE GENOMIC DNA]</scope>
    <source>
        <strain evidence="1 2">FSL S10-1188</strain>
    </source>
</reference>
<organism evidence="1 2">
    <name type="scientific">Listeria aquatica FSL S10-1188</name>
    <dbReference type="NCBI Taxonomy" id="1265818"/>
    <lineage>
        <taxon>Bacteria</taxon>
        <taxon>Bacillati</taxon>
        <taxon>Bacillota</taxon>
        <taxon>Bacilli</taxon>
        <taxon>Bacillales</taxon>
        <taxon>Listeriaceae</taxon>
        <taxon>Listeria</taxon>
    </lineage>
</organism>
<comment type="caution">
    <text evidence="1">The sequence shown here is derived from an EMBL/GenBank/DDBJ whole genome shotgun (WGS) entry which is preliminary data.</text>
</comment>
<sequence length="79" mass="9144">MMEANKSIDEWIPSEITATDPVKKPIINFKTTITKLLITERIVKFFMFFYMTCFHFKPPELFAVVILSQPAALGLQQSF</sequence>
<accession>W7BA29</accession>
<dbReference type="STRING" id="1265818.MAQA_02472"/>